<evidence type="ECO:0000313" key="2">
    <source>
        <dbReference type="EMBL" id="GAA0949122.1"/>
    </source>
</evidence>
<organism evidence="2 3">
    <name type="scientific">Nonomuraea longicatena</name>
    <dbReference type="NCBI Taxonomy" id="83682"/>
    <lineage>
        <taxon>Bacteria</taxon>
        <taxon>Bacillati</taxon>
        <taxon>Actinomycetota</taxon>
        <taxon>Actinomycetes</taxon>
        <taxon>Streptosporangiales</taxon>
        <taxon>Streptosporangiaceae</taxon>
        <taxon>Nonomuraea</taxon>
    </lineage>
</organism>
<accession>A0ABP4BGR8</accession>
<feature type="compositionally biased region" description="Low complexity" evidence="1">
    <location>
        <begin position="197"/>
        <end position="208"/>
    </location>
</feature>
<dbReference type="EMBL" id="BAAAHQ010000043">
    <property type="protein sequence ID" value="GAA0949122.1"/>
    <property type="molecule type" value="Genomic_DNA"/>
</dbReference>
<evidence type="ECO:0000256" key="1">
    <source>
        <dbReference type="SAM" id="MobiDB-lite"/>
    </source>
</evidence>
<feature type="compositionally biased region" description="Polar residues" evidence="1">
    <location>
        <begin position="159"/>
        <end position="189"/>
    </location>
</feature>
<reference evidence="3" key="1">
    <citation type="journal article" date="2019" name="Int. J. Syst. Evol. Microbiol.">
        <title>The Global Catalogue of Microorganisms (GCM) 10K type strain sequencing project: providing services to taxonomists for standard genome sequencing and annotation.</title>
        <authorList>
            <consortium name="The Broad Institute Genomics Platform"/>
            <consortium name="The Broad Institute Genome Sequencing Center for Infectious Disease"/>
            <person name="Wu L."/>
            <person name="Ma J."/>
        </authorList>
    </citation>
    <scope>NUCLEOTIDE SEQUENCE [LARGE SCALE GENOMIC DNA]</scope>
    <source>
        <strain evidence="3">JCM 11136</strain>
    </source>
</reference>
<sequence>MAFGSPSPEPSVYYDLDSSCWRTFQPSLLDDRGSTLSSPTLPRSGAMRRGRVYARPTSAPRTGANAGSASPGLPTPAARDWKGHGYPGQLPNTVALLLPTPTTSEGTGIGHAARGGMNLRHTISLLPTPRATDGTKGGPGQRGSSGDLMLPSAVRTLLPTPTTADSERTSTTYPRGNPTLTGAVSSTGDRTVPPSPAGRRSPAAPHPGQLTIEDASPPASSNG</sequence>
<protein>
    <submittedName>
        <fullName evidence="2">Uncharacterized protein</fullName>
    </submittedName>
</protein>
<keyword evidence="3" id="KW-1185">Reference proteome</keyword>
<gene>
    <name evidence="2" type="ORF">GCM10009560_67070</name>
</gene>
<name>A0ABP4BGR8_9ACTN</name>
<proteinExistence type="predicted"/>
<comment type="caution">
    <text evidence="2">The sequence shown here is derived from an EMBL/GenBank/DDBJ whole genome shotgun (WGS) entry which is preliminary data.</text>
</comment>
<feature type="region of interest" description="Disordered" evidence="1">
    <location>
        <begin position="127"/>
        <end position="223"/>
    </location>
</feature>
<feature type="region of interest" description="Disordered" evidence="1">
    <location>
        <begin position="27"/>
        <end position="86"/>
    </location>
</feature>
<evidence type="ECO:0000313" key="3">
    <source>
        <dbReference type="Proteomes" id="UP001501578"/>
    </source>
</evidence>
<dbReference type="Proteomes" id="UP001501578">
    <property type="component" value="Unassembled WGS sequence"/>
</dbReference>